<protein>
    <submittedName>
        <fullName evidence="1">Uncharacterized protein</fullName>
    </submittedName>
</protein>
<evidence type="ECO:0000313" key="1">
    <source>
        <dbReference type="EMBL" id="WAC02884.1"/>
    </source>
</evidence>
<dbReference type="KEGG" id="lnu:N7U66_04445"/>
<name>A0A9E8SF11_9FLAO</name>
<gene>
    <name evidence="1" type="ORF">N7U66_04445</name>
</gene>
<dbReference type="RefSeq" id="WP_267677486.1">
    <property type="nucleotide sequence ID" value="NZ_CP113088.1"/>
</dbReference>
<proteinExistence type="predicted"/>
<evidence type="ECO:0000313" key="2">
    <source>
        <dbReference type="Proteomes" id="UP001164705"/>
    </source>
</evidence>
<sequence length="137" mass="15300">MLKQSAYRDSVKQNINLIKMMDSVQMNVLKSNQVMSVFSKSKTVRIEIYDGGQLDGDRITLKANDKTLLTNFETKAEPKVVNLELNAKKTALVLTANNVGTMSTNTAVIEIFVDGQKIRALTNLKTNESTQVDLYLK</sequence>
<organism evidence="1 2">
    <name type="scientific">Lacinutrix neustonica</name>
    <dbReference type="NCBI Taxonomy" id="2980107"/>
    <lineage>
        <taxon>Bacteria</taxon>
        <taxon>Pseudomonadati</taxon>
        <taxon>Bacteroidota</taxon>
        <taxon>Flavobacteriia</taxon>
        <taxon>Flavobacteriales</taxon>
        <taxon>Flavobacteriaceae</taxon>
        <taxon>Lacinutrix</taxon>
    </lineage>
</organism>
<dbReference type="Proteomes" id="UP001164705">
    <property type="component" value="Chromosome"/>
</dbReference>
<reference evidence="1" key="1">
    <citation type="submission" date="2022-11" db="EMBL/GenBank/DDBJ databases">
        <title>Lacinutrix neustonica HL-RS19T sp. nov., isolated from the surface microlayer sample of brackish Lake Shihwa.</title>
        <authorList>
            <person name="Choi J.Y."/>
            <person name="Hwang C.Y."/>
        </authorList>
    </citation>
    <scope>NUCLEOTIDE SEQUENCE</scope>
    <source>
        <strain evidence="1">HL-RS19</strain>
    </source>
</reference>
<keyword evidence="2" id="KW-1185">Reference proteome</keyword>
<dbReference type="AlphaFoldDB" id="A0A9E8SF11"/>
<accession>A0A9E8SF11</accession>
<dbReference type="EMBL" id="CP113088">
    <property type="protein sequence ID" value="WAC02884.1"/>
    <property type="molecule type" value="Genomic_DNA"/>
</dbReference>